<dbReference type="RefSeq" id="WP_213109356.1">
    <property type="nucleotide sequence ID" value="NZ_JAGYPJ010000001.1"/>
</dbReference>
<protein>
    <submittedName>
        <fullName evidence="1">Head-tail connector protein</fullName>
    </submittedName>
</protein>
<name>A0A942TK62_9BACI</name>
<dbReference type="AlphaFoldDB" id="A0A942TK62"/>
<evidence type="ECO:0000313" key="1">
    <source>
        <dbReference type="EMBL" id="MBS4198613.1"/>
    </source>
</evidence>
<dbReference type="Proteomes" id="UP000682713">
    <property type="component" value="Unassembled WGS sequence"/>
</dbReference>
<keyword evidence="2" id="KW-1185">Reference proteome</keyword>
<sequence>MKDDLLTLCKRQLRFEIDESDQDEDLNFLIESTKEELIKSGVEDDESKMYKRLVVLMVQKAYEGEETPKNLDKSIQALILKLKSW</sequence>
<dbReference type="InterPro" id="IPR006450">
    <property type="entry name" value="Phage_HK97_gp6-like"/>
</dbReference>
<proteinExistence type="predicted"/>
<dbReference type="EMBL" id="JAGYPJ010000001">
    <property type="protein sequence ID" value="MBS4198613.1"/>
    <property type="molecule type" value="Genomic_DNA"/>
</dbReference>
<gene>
    <name evidence="1" type="ORF">KHA93_02985</name>
</gene>
<reference evidence="1 2" key="1">
    <citation type="submission" date="2021-05" db="EMBL/GenBank/DDBJ databases">
        <title>Novel Bacillus species.</title>
        <authorList>
            <person name="Liu G."/>
        </authorList>
    </citation>
    <scope>NUCLEOTIDE SEQUENCE [LARGE SCALE GENOMIC DNA]</scope>
    <source>
        <strain evidence="1 2">FJAT-49732</strain>
    </source>
</reference>
<accession>A0A942TK62</accession>
<comment type="caution">
    <text evidence="1">The sequence shown here is derived from an EMBL/GenBank/DDBJ whole genome shotgun (WGS) entry which is preliminary data.</text>
</comment>
<evidence type="ECO:0000313" key="2">
    <source>
        <dbReference type="Proteomes" id="UP000682713"/>
    </source>
</evidence>
<dbReference type="NCBIfam" id="TIGR01560">
    <property type="entry name" value="put_DNA_pack"/>
    <property type="match status" value="1"/>
</dbReference>
<organism evidence="1 2">
    <name type="scientific">Lederbergia citrisecunda</name>
    <dbReference type="NCBI Taxonomy" id="2833583"/>
    <lineage>
        <taxon>Bacteria</taxon>
        <taxon>Bacillati</taxon>
        <taxon>Bacillota</taxon>
        <taxon>Bacilli</taxon>
        <taxon>Bacillales</taxon>
        <taxon>Bacillaceae</taxon>
        <taxon>Lederbergia</taxon>
    </lineage>
</organism>